<name>A0ABY7WB75_9BACI</name>
<dbReference type="InterPro" id="IPR043751">
    <property type="entry name" value="DUF5696"/>
</dbReference>
<protein>
    <submittedName>
        <fullName evidence="1">DUF5696 domain-containing protein</fullName>
    </submittedName>
</protein>
<accession>A0ABY7WB75</accession>
<dbReference type="EMBL" id="CP117834">
    <property type="protein sequence ID" value="WDF05371.1"/>
    <property type="molecule type" value="Genomic_DNA"/>
</dbReference>
<reference evidence="1 2" key="1">
    <citation type="submission" date="2023-02" db="EMBL/GenBank/DDBJ databases">
        <authorList>
            <person name="Liu G."/>
        </authorList>
    </citation>
    <scope>NUCLEOTIDE SEQUENCE [LARGE SCALE GENOMIC DNA]</scope>
    <source>
        <strain evidence="1 2">DSM 23008</strain>
    </source>
</reference>
<gene>
    <name evidence="1" type="ORF">PQ477_07915</name>
</gene>
<keyword evidence="2" id="KW-1185">Reference proteome</keyword>
<evidence type="ECO:0000313" key="2">
    <source>
        <dbReference type="Proteomes" id="UP001215143"/>
    </source>
</evidence>
<evidence type="ECO:0000313" key="1">
    <source>
        <dbReference type="EMBL" id="WDF05371.1"/>
    </source>
</evidence>
<organism evidence="1 2">
    <name type="scientific">Shouchella hunanensis</name>
    <dbReference type="NCBI Taxonomy" id="766894"/>
    <lineage>
        <taxon>Bacteria</taxon>
        <taxon>Bacillati</taxon>
        <taxon>Bacillota</taxon>
        <taxon>Bacilli</taxon>
        <taxon>Bacillales</taxon>
        <taxon>Bacillaceae</taxon>
        <taxon>Shouchella</taxon>
    </lineage>
</organism>
<dbReference type="Pfam" id="PF18952">
    <property type="entry name" value="DUF5696"/>
    <property type="match status" value="1"/>
</dbReference>
<proteinExistence type="predicted"/>
<dbReference type="Proteomes" id="UP001215143">
    <property type="component" value="Chromosome"/>
</dbReference>
<dbReference type="RefSeq" id="WP_274273327.1">
    <property type="nucleotide sequence ID" value="NZ_CP117834.1"/>
</dbReference>
<sequence length="753" mass="85022">MFKKLVRVSITFGVILFAGQQLVYAEEQESGITPWQRSNQFTQPDHAEQAKLPVVNPEDHGFIKMAETEELILYVEHESLGIAIKAKQTGYVWQSGVHGNEDAQLNETWRDMANSALTVEYLDQRDTIQTESLVTYNPDIHVEQTDSGFKADVVFGRSNIELTLLVSLDGERLQLTIPEESIVEGDRAKLVTLRLYPFLGAADENLSDGYLFIPDGSGALIRFEEEARATSPYRAPVYGEDAAFERNQTAVSLLNEPLSIAYPVFGVVHGEKQNGFATILGEGKHYATILAYPKGASTDFYWATAYYTFRHEYYQPTNQSGDGFNTYQTERLLYGIEQERVFLQEDHASYVGMAHAYQEYLATNERLPEQKDQVQLNVTFLGGETKRRFFWRTVEPVTPVAAIANHAAELNQAGVKNMQITYRGWLAGGLTGTLPRKDGFESALGTTGELASTQQYLADLNIPFYFQTDYTKAYDGAAGFSGQHDVVRRLNGEAALEVRTFWDHFLLTPEWALNTVDADLSMYKENGINRLSIDTTASELFSHYTKRTVMQRDEVLQQYEMLFEKLLSEVGPLALNRPNDYAWKYAESFQQIPLYSSNYTVVTDTVPFLQIVLKGHVPYFGEFSNFHNQTEQDLLRMIEYGAYPSFLLTTESPDVLFNTPSEDLFTSQFSTWKEDVTNQYELAIQTLEPVEGEQIINRVVHGTGLIEMVYSNGLSVVVNYRQADATINGLVLSPLSAKTVQSSELARDKEDRP</sequence>